<evidence type="ECO:0000313" key="2">
    <source>
        <dbReference type="EMBL" id="CAD7435873.1"/>
    </source>
</evidence>
<dbReference type="GO" id="GO:0034198">
    <property type="term" value="P:cellular response to amino acid starvation"/>
    <property type="evidence" value="ECO:0007669"/>
    <property type="project" value="TreeGrafter"/>
</dbReference>
<dbReference type="AlphaFoldDB" id="A0A7R9EN98"/>
<evidence type="ECO:0000256" key="1">
    <source>
        <dbReference type="ARBA" id="ARBA00008433"/>
    </source>
</evidence>
<name>A0A7R9EN98_9NEOP</name>
<comment type="similarity">
    <text evidence="1">Belongs to the NPR2 family.</text>
</comment>
<gene>
    <name evidence="2" type="ORF">TMSB3V08_LOCUS12519</name>
</gene>
<dbReference type="InterPro" id="IPR009348">
    <property type="entry name" value="NPR2-like"/>
</dbReference>
<dbReference type="GO" id="GO:0010508">
    <property type="term" value="P:positive regulation of autophagy"/>
    <property type="evidence" value="ECO:0007669"/>
    <property type="project" value="TreeGrafter"/>
</dbReference>
<dbReference type="GO" id="GO:1990130">
    <property type="term" value="C:GATOR1 complex"/>
    <property type="evidence" value="ECO:0007669"/>
    <property type="project" value="TreeGrafter"/>
</dbReference>
<sequence length="172" mass="19517">MELESHFLSEAGGQIEAGKSHLPIMFKQVIQDLNVDKMCTLTEGTTTTHLKLTRLVQDPEPVLDHQVPVFLEDQSSFQAEQWDLTTNQVLPYIDGFNHVSRIAAEADVDINLVKACVQNLVWVLSTLIYYRFYIYCLESYCGSVVSNLLQDLTPIFFILETIVTPNTFKTSL</sequence>
<reference evidence="2" key="1">
    <citation type="submission" date="2020-11" db="EMBL/GenBank/DDBJ databases">
        <authorList>
            <person name="Tran Van P."/>
        </authorList>
    </citation>
    <scope>NUCLEOTIDE SEQUENCE</scope>
</reference>
<protein>
    <submittedName>
        <fullName evidence="2">Uncharacterized protein</fullName>
    </submittedName>
</protein>
<dbReference type="GO" id="GO:0005774">
    <property type="term" value="C:vacuolar membrane"/>
    <property type="evidence" value="ECO:0007669"/>
    <property type="project" value="TreeGrafter"/>
</dbReference>
<dbReference type="Pfam" id="PF06218">
    <property type="entry name" value="NPR2"/>
    <property type="match status" value="1"/>
</dbReference>
<proteinExistence type="inferred from homology"/>
<dbReference type="GO" id="GO:0005096">
    <property type="term" value="F:GTPase activator activity"/>
    <property type="evidence" value="ECO:0007669"/>
    <property type="project" value="TreeGrafter"/>
</dbReference>
<dbReference type="GO" id="GO:1904262">
    <property type="term" value="P:negative regulation of TORC1 signaling"/>
    <property type="evidence" value="ECO:0007669"/>
    <property type="project" value="TreeGrafter"/>
</dbReference>
<organism evidence="2">
    <name type="scientific">Timema monikensis</name>
    <dbReference type="NCBI Taxonomy" id="170555"/>
    <lineage>
        <taxon>Eukaryota</taxon>
        <taxon>Metazoa</taxon>
        <taxon>Ecdysozoa</taxon>
        <taxon>Arthropoda</taxon>
        <taxon>Hexapoda</taxon>
        <taxon>Insecta</taxon>
        <taxon>Pterygota</taxon>
        <taxon>Neoptera</taxon>
        <taxon>Polyneoptera</taxon>
        <taxon>Phasmatodea</taxon>
        <taxon>Timematodea</taxon>
        <taxon>Timematoidea</taxon>
        <taxon>Timematidae</taxon>
        <taxon>Timema</taxon>
    </lineage>
</organism>
<accession>A0A7R9EN98</accession>
<dbReference type="EMBL" id="OB804120">
    <property type="protein sequence ID" value="CAD7435873.1"/>
    <property type="molecule type" value="Genomic_DNA"/>
</dbReference>
<dbReference type="PANTHER" id="PTHR12991:SF10">
    <property type="entry name" value="GATOR COMPLEX PROTEIN NPRL2"/>
    <property type="match status" value="1"/>
</dbReference>
<dbReference type="PANTHER" id="PTHR12991">
    <property type="entry name" value="NITROGEN PERMEASE REGULATOR 2/TUMOR SUPPRESSOR CANDIDATE 4"/>
    <property type="match status" value="1"/>
</dbReference>